<dbReference type="KEGG" id="arf:AR1Y2_3195"/>
<evidence type="ECO:0000313" key="4">
    <source>
        <dbReference type="Proteomes" id="UP000298653"/>
    </source>
</evidence>
<sequence length="897" mass="93495">MKRWKRHTIVLAATLLAFIVATLGNLSYAADETKENKEAAQASAVSETQNKTTEEAASNTQPPTQAPTTDAVSETEQTTEASSTEQLVPEQSDPSSVTAAGSTSTGRSTEKTKKTVSDENSGILIEGSNLYAQGTPIVIKKDSDGKAYVFDSKGQTRLSETPVTSGFSIYGGGKNKTVKSNVSIVIQNVQVSSVYGGGYSDGTGPADVTGNVLITISGTVNASKVYGGGYAMASKGSASANVSGSVTVDIPSVPSGNHGNLYGGGYAYTTNSYSASANTGSVSFSVTGRTYSLRGGGSATSKDSGSATADVSGSISCTLKNVDIREVYAGGYADGAKARAKAGSTTTAFQGQGNEVMIFQGAGNASNSACADVTGSVSAVMSGCSNIYGYVTSGGTSYSGGSADVYGSVSLTVTGSVSPVDEQWGNLVAAAFNGGGSANGSGSHADVKGSSSVTMKDSSIVGTIIGGGGSSQGGSAKVTQTSISLSNVKGCEYKGTMYYGDYIAGGETDDADAKDLAASEKSTVTVSESKVEFLWGGLLMKGESLSSNTDSELILKDNTSSFDGIANFNTLNIKHTLNLSSFEPKSQTKPTALKTSGLDVGDTAVAFNGSGAKENWFTLKNGKLKYQSDSESATWNIASFGTASGSINVDKTPEVPDMTIENNIADELLTEEDSQKIADGSTVEIILKSEPVSSPSKKIEDLLNKELKRTSAQQAMLLDINLLKVTDGTEEKIPTVGTPLMLTFDVPEEYQREGREYLVIRLHQREDGTYETDTLKDLNPDPDKVTIETDRFSIYSLDYKDTQDSSDTTTEQNTENSSTGENMTTSKQKQTSIGRRSTSSKATVSKKETSAPEHSNAVSYKKTASTGDHRDDLSSLFMVLSGSLICSGVLLTRRLKR</sequence>
<accession>A0A4P8INA2</accession>
<name>A0A4P8INA2_9FIRM</name>
<feature type="chain" id="PRO_5020371188" evidence="2">
    <location>
        <begin position="30"/>
        <end position="897"/>
    </location>
</feature>
<feature type="compositionally biased region" description="Polar residues" evidence="1">
    <location>
        <begin position="820"/>
        <end position="843"/>
    </location>
</feature>
<reference evidence="3 4" key="1">
    <citation type="submission" date="2019-05" db="EMBL/GenBank/DDBJ databases">
        <title>Complete genome sequencing of Anaerostipes rhamnosivorans.</title>
        <authorList>
            <person name="Bui T.P.N."/>
            <person name="de Vos W.M."/>
        </authorList>
    </citation>
    <scope>NUCLEOTIDE SEQUENCE [LARGE SCALE GENOMIC DNA]</scope>
    <source>
        <strain evidence="3 4">1y2</strain>
    </source>
</reference>
<dbReference type="OrthoDB" id="3171482at2"/>
<evidence type="ECO:0000313" key="3">
    <source>
        <dbReference type="EMBL" id="QCP36649.1"/>
    </source>
</evidence>
<feature type="compositionally biased region" description="Low complexity" evidence="1">
    <location>
        <begin position="95"/>
        <end position="107"/>
    </location>
</feature>
<feature type="region of interest" description="Disordered" evidence="1">
    <location>
        <begin position="38"/>
        <end position="120"/>
    </location>
</feature>
<feature type="compositionally biased region" description="Basic and acidic residues" evidence="1">
    <location>
        <begin position="108"/>
        <end position="117"/>
    </location>
</feature>
<gene>
    <name evidence="3" type="ORF">AR1Y2_3195</name>
</gene>
<feature type="compositionally biased region" description="Polar residues" evidence="1">
    <location>
        <begin position="43"/>
        <end position="59"/>
    </location>
</feature>
<dbReference type="Proteomes" id="UP000298653">
    <property type="component" value="Chromosome"/>
</dbReference>
<feature type="compositionally biased region" description="Polar residues" evidence="1">
    <location>
        <begin position="852"/>
        <end position="866"/>
    </location>
</feature>
<keyword evidence="4" id="KW-1185">Reference proteome</keyword>
<dbReference type="RefSeq" id="WP_137329843.1">
    <property type="nucleotide sequence ID" value="NZ_CP040058.1"/>
</dbReference>
<feature type="compositionally biased region" description="Low complexity" evidence="1">
    <location>
        <begin position="60"/>
        <end position="86"/>
    </location>
</feature>
<proteinExistence type="predicted"/>
<protein>
    <submittedName>
        <fullName evidence="3">PE_PGRS family protein</fullName>
    </submittedName>
</protein>
<dbReference type="AlphaFoldDB" id="A0A4P8INA2"/>
<dbReference type="EMBL" id="CP040058">
    <property type="protein sequence ID" value="QCP36649.1"/>
    <property type="molecule type" value="Genomic_DNA"/>
</dbReference>
<evidence type="ECO:0000256" key="2">
    <source>
        <dbReference type="SAM" id="SignalP"/>
    </source>
</evidence>
<feature type="compositionally biased region" description="Low complexity" evidence="1">
    <location>
        <begin position="805"/>
        <end position="819"/>
    </location>
</feature>
<organism evidence="3 4">
    <name type="scientific">Anaerostipes rhamnosivorans</name>
    <dbReference type="NCBI Taxonomy" id="1229621"/>
    <lineage>
        <taxon>Bacteria</taxon>
        <taxon>Bacillati</taxon>
        <taxon>Bacillota</taxon>
        <taxon>Clostridia</taxon>
        <taxon>Lachnospirales</taxon>
        <taxon>Lachnospiraceae</taxon>
        <taxon>Anaerostipes</taxon>
    </lineage>
</organism>
<feature type="region of interest" description="Disordered" evidence="1">
    <location>
        <begin position="801"/>
        <end position="869"/>
    </location>
</feature>
<feature type="signal peptide" evidence="2">
    <location>
        <begin position="1"/>
        <end position="29"/>
    </location>
</feature>
<keyword evidence="2" id="KW-0732">Signal</keyword>
<evidence type="ECO:0000256" key="1">
    <source>
        <dbReference type="SAM" id="MobiDB-lite"/>
    </source>
</evidence>